<dbReference type="Proteomes" id="UP000828048">
    <property type="component" value="Chromosome 3"/>
</dbReference>
<evidence type="ECO:0000313" key="1">
    <source>
        <dbReference type="EMBL" id="KAH7857990.1"/>
    </source>
</evidence>
<protein>
    <submittedName>
        <fullName evidence="1">Uncharacterized protein</fullName>
    </submittedName>
</protein>
<name>A0ACB7YWL3_9ERIC</name>
<gene>
    <name evidence="1" type="ORF">Vadar_018672</name>
</gene>
<dbReference type="EMBL" id="CM037153">
    <property type="protein sequence ID" value="KAH7857990.1"/>
    <property type="molecule type" value="Genomic_DNA"/>
</dbReference>
<comment type="caution">
    <text evidence="1">The sequence shown here is derived from an EMBL/GenBank/DDBJ whole genome shotgun (WGS) entry which is preliminary data.</text>
</comment>
<accession>A0ACB7YWL3</accession>
<reference evidence="1 2" key="1">
    <citation type="journal article" date="2021" name="Hortic Res">
        <title>High-quality reference genome and annotation aids understanding of berry development for evergreen blueberry (Vaccinium darrowii).</title>
        <authorList>
            <person name="Yu J."/>
            <person name="Hulse-Kemp A.M."/>
            <person name="Babiker E."/>
            <person name="Staton M."/>
        </authorList>
    </citation>
    <scope>NUCLEOTIDE SEQUENCE [LARGE SCALE GENOMIC DNA]</scope>
    <source>
        <strain evidence="2">cv. NJ 8807/NJ 8810</strain>
        <tissue evidence="1">Young leaf</tissue>
    </source>
</reference>
<keyword evidence="2" id="KW-1185">Reference proteome</keyword>
<proteinExistence type="predicted"/>
<sequence length="583" mass="66284">MEGVTQQATSGWMQFWATWDLRLAILFSLFLQIFLIFSAPLRKRTSKGYVLVPMWFAYLLADATAIYAAGLVIKGQGDTHGPFANPGLVAFWAPFLLVHLGGPDSITAFALEDNELWLRHLLGLGFPCWAVVYSMFQSFPTTSSGGLKDSVLQKRDPGPVYAKHMDESTRNPMIKQMLPKSTRREKRPNQNESADLSDLDVLQLASKHLMVYLLPLISDLRLGSNNRRERRDFFLERTARDAFKLVEVEFNFLYDMLYTKAVVVHNYYMHPRLKRWETIIGIFGLTNKLDAMKYVKKMEFTNDLRDFIFEELKLKSGVAKDLETAKKIYSSRGDWTLSENQPDFLRWTSKVEFDKSLLLWHIATELCFNTDDSRACTSHESANATNPNNNSIKLRSKVLSDYMFYLLMVESSMIPTLIGIGQIRFIDTCAEAKVILQNESCQNTFTLGKCCFHKKCCCKGEKVKACERILAIDPNTSCGNSSKSVLFSASKLAKELKKIPSEEMLKLISKVWVELLSYAACHCRPRTHAAQLGKGGQLITLVWLLMAHLGLGNQFLISDTMAEADLDMEECEVHPRAELDMEE</sequence>
<organism evidence="1 2">
    <name type="scientific">Vaccinium darrowii</name>
    <dbReference type="NCBI Taxonomy" id="229202"/>
    <lineage>
        <taxon>Eukaryota</taxon>
        <taxon>Viridiplantae</taxon>
        <taxon>Streptophyta</taxon>
        <taxon>Embryophyta</taxon>
        <taxon>Tracheophyta</taxon>
        <taxon>Spermatophyta</taxon>
        <taxon>Magnoliopsida</taxon>
        <taxon>eudicotyledons</taxon>
        <taxon>Gunneridae</taxon>
        <taxon>Pentapetalae</taxon>
        <taxon>asterids</taxon>
        <taxon>Ericales</taxon>
        <taxon>Ericaceae</taxon>
        <taxon>Vaccinioideae</taxon>
        <taxon>Vaccinieae</taxon>
        <taxon>Vaccinium</taxon>
    </lineage>
</organism>
<evidence type="ECO:0000313" key="2">
    <source>
        <dbReference type="Proteomes" id="UP000828048"/>
    </source>
</evidence>